<reference evidence="1" key="1">
    <citation type="submission" date="2018-05" db="EMBL/GenBank/DDBJ databases">
        <authorList>
            <person name="Lanie J.A."/>
            <person name="Ng W.-L."/>
            <person name="Kazmierczak K.M."/>
            <person name="Andrzejewski T.M."/>
            <person name="Davidsen T.M."/>
            <person name="Wayne K.J."/>
            <person name="Tettelin H."/>
            <person name="Glass J.I."/>
            <person name="Rusch D."/>
            <person name="Podicherti R."/>
            <person name="Tsui H.-C.T."/>
            <person name="Winkler M.E."/>
        </authorList>
    </citation>
    <scope>NUCLEOTIDE SEQUENCE</scope>
</reference>
<dbReference type="AlphaFoldDB" id="A0A382K9L6"/>
<evidence type="ECO:0000313" key="1">
    <source>
        <dbReference type="EMBL" id="SVC19737.1"/>
    </source>
</evidence>
<protein>
    <submittedName>
        <fullName evidence="1">Uncharacterized protein</fullName>
    </submittedName>
</protein>
<organism evidence="1">
    <name type="scientific">marine metagenome</name>
    <dbReference type="NCBI Taxonomy" id="408172"/>
    <lineage>
        <taxon>unclassified sequences</taxon>
        <taxon>metagenomes</taxon>
        <taxon>ecological metagenomes</taxon>
    </lineage>
</organism>
<feature type="non-terminal residue" evidence="1">
    <location>
        <position position="1"/>
    </location>
</feature>
<gene>
    <name evidence="1" type="ORF">METZ01_LOCUS272591</name>
</gene>
<dbReference type="EMBL" id="UINC01078554">
    <property type="protein sequence ID" value="SVC19737.1"/>
    <property type="molecule type" value="Genomic_DNA"/>
</dbReference>
<accession>A0A382K9L6</accession>
<name>A0A382K9L6_9ZZZZ</name>
<proteinExistence type="predicted"/>
<sequence>VHAPPTVGIKRFRGKPIWALPMFLLRHYRDVIHTVYQGFLLSEATTCLVHRVNFCLVKPKLNRRAKRRTYSTVVFVYDSIRVPRTRASTVLSI</sequence>